<evidence type="ECO:0000313" key="2">
    <source>
        <dbReference type="EMBL" id="ETF00968.1"/>
    </source>
</evidence>
<comment type="caution">
    <text evidence="2">The sequence shown here is derived from an EMBL/GenBank/DDBJ whole genome shotgun (WGS) entry which is preliminary data.</text>
</comment>
<accession>V8QNQ7</accession>
<dbReference type="HOGENOM" id="CLU_1514795_0_0_4"/>
<keyword evidence="1" id="KW-0732">Signal</keyword>
<evidence type="ECO:0000256" key="1">
    <source>
        <dbReference type="SAM" id="SignalP"/>
    </source>
</evidence>
<dbReference type="AlphaFoldDB" id="V8QNQ7"/>
<feature type="signal peptide" evidence="1">
    <location>
        <begin position="1"/>
        <end position="36"/>
    </location>
</feature>
<dbReference type="PATRIC" id="fig|1424334.3.peg.4190"/>
<reference evidence="2 3" key="1">
    <citation type="journal article" date="2014" name="Genome Announc.">
        <title>Draft Genome Sequence of Advenella kashmirensis Strain W13003, a Polycyclic Aromatic Hydrocarbon-Degrading Bacterium.</title>
        <authorList>
            <person name="Wang X."/>
            <person name="Jin D."/>
            <person name="Zhou L."/>
            <person name="Wu L."/>
            <person name="An W."/>
            <person name="Zhao L."/>
        </authorList>
    </citation>
    <scope>NUCLEOTIDE SEQUENCE [LARGE SCALE GENOMIC DNA]</scope>
    <source>
        <strain evidence="2 3">W13003</strain>
    </source>
</reference>
<evidence type="ECO:0008006" key="4">
    <source>
        <dbReference type="Google" id="ProtNLM"/>
    </source>
</evidence>
<sequence>MISQNIQGAQMNTLYPVSLFCSMLLLVAACTPLPHASTDATISHPAMKPVDHYARSDADSVAGSVSPPAEAFIAFGDRPAPWQAIVDGPLLQVERNSTDIVTLVTERIAHPKGVEYLAMKRMLQPARKYSKHNVHLDIVEKPCANAKASYKLSATLYYGPQKYTGCAIEGTLAANKK</sequence>
<proteinExistence type="predicted"/>
<organism evidence="2 3">
    <name type="scientific">Advenella kashmirensis W13003</name>
    <dbReference type="NCBI Taxonomy" id="1424334"/>
    <lineage>
        <taxon>Bacteria</taxon>
        <taxon>Pseudomonadati</taxon>
        <taxon>Pseudomonadota</taxon>
        <taxon>Betaproteobacteria</taxon>
        <taxon>Burkholderiales</taxon>
        <taxon>Alcaligenaceae</taxon>
    </lineage>
</organism>
<dbReference type="Proteomes" id="UP000018733">
    <property type="component" value="Unassembled WGS sequence"/>
</dbReference>
<keyword evidence="3" id="KW-1185">Reference proteome</keyword>
<name>V8QNQ7_9BURK</name>
<evidence type="ECO:0000313" key="3">
    <source>
        <dbReference type="Proteomes" id="UP000018733"/>
    </source>
</evidence>
<dbReference type="EMBL" id="AYXT01000013">
    <property type="protein sequence ID" value="ETF00968.1"/>
    <property type="molecule type" value="Genomic_DNA"/>
</dbReference>
<protein>
    <recommendedName>
        <fullName evidence="4">Lipoprotein</fullName>
    </recommendedName>
</protein>
<feature type="chain" id="PRO_5004771672" description="Lipoprotein" evidence="1">
    <location>
        <begin position="37"/>
        <end position="177"/>
    </location>
</feature>
<gene>
    <name evidence="2" type="ORF">W822_20895</name>
</gene>